<dbReference type="InterPro" id="IPR045851">
    <property type="entry name" value="AMP-bd_C_sf"/>
</dbReference>
<keyword evidence="2" id="KW-0067">ATP-binding</keyword>
<protein>
    <submittedName>
        <fullName evidence="6">AMP-dependent synthetase and ligase (ACSL, fadD)</fullName>
        <ecNumber evidence="6">6.2.1.3</ecNumber>
    </submittedName>
</protein>
<dbReference type="SMART" id="SM00563">
    <property type="entry name" value="PlsC"/>
    <property type="match status" value="1"/>
</dbReference>
<dbReference type="EC" id="6.2.1.3" evidence="6"/>
<dbReference type="EMBL" id="KF900324">
    <property type="protein sequence ID" value="AIE90989.1"/>
    <property type="molecule type" value="Genomic_DNA"/>
</dbReference>
<dbReference type="InterPro" id="IPR002123">
    <property type="entry name" value="Plipid/glycerol_acylTrfase"/>
</dbReference>
<dbReference type="Gene3D" id="3.30.300.30">
    <property type="match status" value="1"/>
</dbReference>
<dbReference type="Gene3D" id="1.10.1200.10">
    <property type="entry name" value="ACP-like"/>
    <property type="match status" value="1"/>
</dbReference>
<feature type="compositionally biased region" description="Low complexity" evidence="4">
    <location>
        <begin position="592"/>
        <end position="607"/>
    </location>
</feature>
<dbReference type="SUPFAM" id="SSF69593">
    <property type="entry name" value="Glycerol-3-phosphate (1)-acyltransferase"/>
    <property type="match status" value="1"/>
</dbReference>
<dbReference type="GO" id="GO:0004467">
    <property type="term" value="F:long-chain fatty acid-CoA ligase activity"/>
    <property type="evidence" value="ECO:0007669"/>
    <property type="project" value="UniProtKB-EC"/>
</dbReference>
<evidence type="ECO:0000256" key="2">
    <source>
        <dbReference type="ARBA" id="ARBA00022840"/>
    </source>
</evidence>
<dbReference type="CDD" id="cd07989">
    <property type="entry name" value="LPLAT_AGPAT-like"/>
    <property type="match status" value="1"/>
</dbReference>
<dbReference type="InterPro" id="IPR009081">
    <property type="entry name" value="PP-bd_ACP"/>
</dbReference>
<evidence type="ECO:0000313" key="6">
    <source>
        <dbReference type="EMBL" id="AIE90989.1"/>
    </source>
</evidence>
<dbReference type="InterPro" id="IPR020845">
    <property type="entry name" value="AMP-binding_CS"/>
</dbReference>
<dbReference type="SUPFAM" id="SSF47336">
    <property type="entry name" value="ACP-like"/>
    <property type="match status" value="1"/>
</dbReference>
<gene>
    <name evidence="6" type="primary">ACSL</name>
    <name evidence="6" type="synonym">fadD</name>
</gene>
<dbReference type="Pfam" id="PF00550">
    <property type="entry name" value="PP-binding"/>
    <property type="match status" value="1"/>
</dbReference>
<feature type="domain" description="Phospholipid/glycerol acyltransferase" evidence="5">
    <location>
        <begin position="757"/>
        <end position="874"/>
    </location>
</feature>
<evidence type="ECO:0000256" key="1">
    <source>
        <dbReference type="ARBA" id="ARBA00022741"/>
    </source>
</evidence>
<name>A0A075FI79_9ARCH</name>
<dbReference type="PANTHER" id="PTHR43272:SF33">
    <property type="entry name" value="AMP-BINDING DOMAIN-CONTAINING PROTEIN-RELATED"/>
    <property type="match status" value="1"/>
</dbReference>
<dbReference type="GO" id="GO:0016746">
    <property type="term" value="F:acyltransferase activity"/>
    <property type="evidence" value="ECO:0007669"/>
    <property type="project" value="InterPro"/>
</dbReference>
<organism evidence="6">
    <name type="scientific">uncultured marine thaumarchaeote AD1000_100_C06</name>
    <dbReference type="NCBI Taxonomy" id="1455887"/>
    <lineage>
        <taxon>Archaea</taxon>
        <taxon>Nitrososphaerota</taxon>
        <taxon>environmental samples</taxon>
    </lineage>
</organism>
<evidence type="ECO:0000256" key="4">
    <source>
        <dbReference type="SAM" id="MobiDB-lite"/>
    </source>
</evidence>
<dbReference type="Pfam" id="PF23562">
    <property type="entry name" value="AMP-binding_C_3"/>
    <property type="match status" value="1"/>
</dbReference>
<dbReference type="InterPro" id="IPR042099">
    <property type="entry name" value="ANL_N_sf"/>
</dbReference>
<feature type="region of interest" description="Disordered" evidence="4">
    <location>
        <begin position="1"/>
        <end position="27"/>
    </location>
</feature>
<dbReference type="PANTHER" id="PTHR43272">
    <property type="entry name" value="LONG-CHAIN-FATTY-ACID--COA LIGASE"/>
    <property type="match status" value="1"/>
</dbReference>
<dbReference type="GO" id="GO:0005524">
    <property type="term" value="F:ATP binding"/>
    <property type="evidence" value="ECO:0007669"/>
    <property type="project" value="UniProtKB-KW"/>
</dbReference>
<sequence length="942" mass="102482">MVARVDKVEESGLENLDSKTESGASSTGRTLKDLIDGFSEYGPQDAIVSFVKNGSVTLNYQGFLTEIRNVAAAMLSQGIKKGDNVVFFAPNSAAWIVSALATIYTGATVVPIDSQQNDDVLKHILEDSSAGWIFTDEKGSKRLAKILPKSGAKAKSSHRIIRLDDDEIAESWKKIAASSKDKTEAINPQLLKLAPDNIAVLFYTSGTTGTPKGVPLSHTNMLLQLDEVISKIDLLKPKDRVMLPLPLFHVYPLNTGLMAPLLMGLTIVLPRSLTGPEIMRALNDGKVTVIVGVPRLLRSLYQAIETKFHKNEIVGAAFDAAINYCIGMDRFFNLRPGKTLFAPVRQKFGPTLRLFTCGGAPLASELAYKLRAIGWEIGVGYGLTETAPLVTFRVPEDRDLEGVGQAIKGVKVRIDPLAEPDARLDKDAGEIVVTGPNVFAGYKNLPELTKEVFTADGWFRTGDLGVMKHGKLHVIGRASSTIVMEGGEKIQPEDVEDRIATQPAIAEIGLLQVDHKLVALVMPDMKEVGDKDPRAAVAAALKVASTSLASYLQVTNFAITKDTLPRTNLGKIKRHELRARYDLALNEEKAGTKGSAKAGANSSSAESLDSNDQILVEEPAAAACLKWLKERFPEQEIRLDTSPQLDLNIDSLEWMHLTLELVEHTGVELTGDAVARVTTVRELLSEIVASAEGGEGAVSPIDDPDHYLTTEQKEFVQPLTGWRIGAAEALYNFTMMVMSPFRVVAVHPENIKDVPQLVFVPNHASYIDAFVIAAALPKERVKNTQWAGWTGIAFGNPVFSFLSRLSRVIPIEAKQSIFSSLAISVSVLKQGNNLVWFPEAERTLDGRLLPFKQGIGLLLEKSDVKAVPVYLDGTRQALAPGAFFPTYIPIRVIFGEPATGRELAKEGKGKEAPERIANALQQRVLALSKEAVNKPPEQESKS</sequence>
<dbReference type="GO" id="GO:0016020">
    <property type="term" value="C:membrane"/>
    <property type="evidence" value="ECO:0007669"/>
    <property type="project" value="TreeGrafter"/>
</dbReference>
<keyword evidence="1" id="KW-0547">Nucleotide-binding</keyword>
<dbReference type="InterPro" id="IPR000873">
    <property type="entry name" value="AMP-dep_synth/lig_dom"/>
</dbReference>
<dbReference type="InterPro" id="IPR036736">
    <property type="entry name" value="ACP-like_sf"/>
</dbReference>
<feature type="region of interest" description="Disordered" evidence="4">
    <location>
        <begin position="592"/>
        <end position="611"/>
    </location>
</feature>
<dbReference type="Pfam" id="PF00501">
    <property type="entry name" value="AMP-binding"/>
    <property type="match status" value="1"/>
</dbReference>
<dbReference type="Gene3D" id="3.40.50.12780">
    <property type="entry name" value="N-terminal domain of ligase-like"/>
    <property type="match status" value="1"/>
</dbReference>
<evidence type="ECO:0000259" key="5">
    <source>
        <dbReference type="SMART" id="SM00563"/>
    </source>
</evidence>
<feature type="compositionally biased region" description="Basic and acidic residues" evidence="4">
    <location>
        <begin position="1"/>
        <end position="20"/>
    </location>
</feature>
<dbReference type="AlphaFoldDB" id="A0A075FI79"/>
<dbReference type="SUPFAM" id="SSF56801">
    <property type="entry name" value="Acetyl-CoA synthetase-like"/>
    <property type="match status" value="1"/>
</dbReference>
<comment type="catalytic activity">
    <reaction evidence="3">
        <text>a long-chain fatty acid + ATP + CoA = a long-chain fatty acyl-CoA + AMP + diphosphate</text>
        <dbReference type="Rhea" id="RHEA:15421"/>
        <dbReference type="ChEBI" id="CHEBI:30616"/>
        <dbReference type="ChEBI" id="CHEBI:33019"/>
        <dbReference type="ChEBI" id="CHEBI:57287"/>
        <dbReference type="ChEBI" id="CHEBI:57560"/>
        <dbReference type="ChEBI" id="CHEBI:83139"/>
        <dbReference type="ChEBI" id="CHEBI:456215"/>
        <dbReference type="EC" id="6.2.1.3"/>
    </reaction>
    <physiologicalReaction direction="left-to-right" evidence="3">
        <dbReference type="Rhea" id="RHEA:15422"/>
    </physiologicalReaction>
</comment>
<dbReference type="PROSITE" id="PS00455">
    <property type="entry name" value="AMP_BINDING"/>
    <property type="match status" value="1"/>
</dbReference>
<keyword evidence="6" id="KW-0436">Ligase</keyword>
<proteinExistence type="predicted"/>
<reference evidence="6" key="1">
    <citation type="journal article" date="2014" name="Genome Biol. Evol.">
        <title>Pangenome evidence for extensive interdomain horizontal transfer affecting lineage core and shell genes in uncultured planktonic thaumarchaeota and euryarchaeota.</title>
        <authorList>
            <person name="Deschamps P."/>
            <person name="Zivanovic Y."/>
            <person name="Moreira D."/>
            <person name="Rodriguez-Valera F."/>
            <person name="Lopez-Garcia P."/>
        </authorList>
    </citation>
    <scope>NUCLEOTIDE SEQUENCE</scope>
</reference>
<evidence type="ECO:0000256" key="3">
    <source>
        <dbReference type="ARBA" id="ARBA00024484"/>
    </source>
</evidence>
<accession>A0A075FI79</accession>
<dbReference type="Pfam" id="PF01553">
    <property type="entry name" value="Acyltransferase"/>
    <property type="match status" value="1"/>
</dbReference>